<evidence type="ECO:0000313" key="2">
    <source>
        <dbReference type="Proteomes" id="UP001174909"/>
    </source>
</evidence>
<proteinExistence type="predicted"/>
<dbReference type="AlphaFoldDB" id="A0AA35S2X4"/>
<keyword evidence="2" id="KW-1185">Reference proteome</keyword>
<reference evidence="1" key="1">
    <citation type="submission" date="2023-03" db="EMBL/GenBank/DDBJ databases">
        <authorList>
            <person name="Steffen K."/>
            <person name="Cardenas P."/>
        </authorList>
    </citation>
    <scope>NUCLEOTIDE SEQUENCE</scope>
</reference>
<organism evidence="1 2">
    <name type="scientific">Geodia barretti</name>
    <name type="common">Barrett's horny sponge</name>
    <dbReference type="NCBI Taxonomy" id="519541"/>
    <lineage>
        <taxon>Eukaryota</taxon>
        <taxon>Metazoa</taxon>
        <taxon>Porifera</taxon>
        <taxon>Demospongiae</taxon>
        <taxon>Heteroscleromorpha</taxon>
        <taxon>Tetractinellida</taxon>
        <taxon>Astrophorina</taxon>
        <taxon>Geodiidae</taxon>
        <taxon>Geodia</taxon>
    </lineage>
</organism>
<evidence type="ECO:0000313" key="1">
    <source>
        <dbReference type="EMBL" id="CAI8021949.1"/>
    </source>
</evidence>
<comment type="caution">
    <text evidence="1">The sequence shown here is derived from an EMBL/GenBank/DDBJ whole genome shotgun (WGS) entry which is preliminary data.</text>
</comment>
<name>A0AA35S2X4_GEOBA</name>
<gene>
    <name evidence="1" type="ORF">GBAR_LOCUS12935</name>
</gene>
<feature type="non-terminal residue" evidence="1">
    <location>
        <position position="63"/>
    </location>
</feature>
<dbReference type="EMBL" id="CASHTH010001924">
    <property type="protein sequence ID" value="CAI8021949.1"/>
    <property type="molecule type" value="Genomic_DNA"/>
</dbReference>
<dbReference type="Proteomes" id="UP001174909">
    <property type="component" value="Unassembled WGS sequence"/>
</dbReference>
<protein>
    <submittedName>
        <fullName evidence="1">Uncharacterized protein</fullName>
    </submittedName>
</protein>
<accession>A0AA35S2X4</accession>
<sequence length="63" mass="7080">QSPYPFLPGIYLVYEDVNCSKIITKNQTLGIITGTGYMHSLQTTSTVRTQTQRIENVAQNSMQ</sequence>